<dbReference type="Proteomes" id="UP001372834">
    <property type="component" value="Unassembled WGS sequence"/>
</dbReference>
<keyword evidence="1" id="KW-0472">Membrane</keyword>
<name>A0AAN8SES7_POLSC</name>
<evidence type="ECO:0000256" key="1">
    <source>
        <dbReference type="SAM" id="Phobius"/>
    </source>
</evidence>
<organism evidence="2 3">
    <name type="scientific">Polyplax serrata</name>
    <name type="common">Common mouse louse</name>
    <dbReference type="NCBI Taxonomy" id="468196"/>
    <lineage>
        <taxon>Eukaryota</taxon>
        <taxon>Metazoa</taxon>
        <taxon>Ecdysozoa</taxon>
        <taxon>Arthropoda</taxon>
        <taxon>Hexapoda</taxon>
        <taxon>Insecta</taxon>
        <taxon>Pterygota</taxon>
        <taxon>Neoptera</taxon>
        <taxon>Paraneoptera</taxon>
        <taxon>Psocodea</taxon>
        <taxon>Troctomorpha</taxon>
        <taxon>Phthiraptera</taxon>
        <taxon>Anoplura</taxon>
        <taxon>Polyplacidae</taxon>
        <taxon>Polyplax</taxon>
    </lineage>
</organism>
<dbReference type="EMBL" id="JAWJWE010000002">
    <property type="protein sequence ID" value="KAK6643561.1"/>
    <property type="molecule type" value="Genomic_DNA"/>
</dbReference>
<gene>
    <name evidence="2" type="ORF">RUM43_005071</name>
</gene>
<feature type="transmembrane region" description="Helical" evidence="1">
    <location>
        <begin position="12"/>
        <end position="28"/>
    </location>
</feature>
<dbReference type="PANTHER" id="PTHR11863">
    <property type="entry name" value="STEROL DESATURASE"/>
    <property type="match status" value="1"/>
</dbReference>
<dbReference type="AlphaFoldDB" id="A0AAN8SES7"/>
<keyword evidence="1" id="KW-1133">Transmembrane helix</keyword>
<feature type="transmembrane region" description="Helical" evidence="1">
    <location>
        <begin position="155"/>
        <end position="176"/>
    </location>
</feature>
<comment type="caution">
    <text evidence="2">The sequence shown here is derived from an EMBL/GenBank/DDBJ whole genome shotgun (WGS) entry which is preliminary data.</text>
</comment>
<keyword evidence="1" id="KW-0812">Transmembrane</keyword>
<evidence type="ECO:0000313" key="2">
    <source>
        <dbReference type="EMBL" id="KAK6643561.1"/>
    </source>
</evidence>
<accession>A0AAN8SES7</accession>
<sequence>MGLERKLTGQPVLGSLLTFAILFGVLFYRENLFYLPTTIWVITGEKRQFLWNWFLDNVTQDQFTIWVSGTLLILILQYWIIGALYSWMDLTLKPRALRKYKIQPATNEPLEKKKLIQVVKQVLFNQTVVGIPAIYLGGRLFMWRDPPPVRELPEFHWVFLQFLFFLLEQEICYYYVHRCGTTWDTLKSPQLRSL</sequence>
<proteinExistence type="predicted"/>
<dbReference type="InterPro" id="IPR050307">
    <property type="entry name" value="Sterol_Desaturase_Related"/>
</dbReference>
<reference evidence="2 3" key="1">
    <citation type="submission" date="2023-10" db="EMBL/GenBank/DDBJ databases">
        <title>Genomes of two closely related lineages of the louse Polyplax serrata with different host specificities.</title>
        <authorList>
            <person name="Martinu J."/>
            <person name="Tarabai H."/>
            <person name="Stefka J."/>
            <person name="Hypsa V."/>
        </authorList>
    </citation>
    <scope>NUCLEOTIDE SEQUENCE [LARGE SCALE GENOMIC DNA]</scope>
    <source>
        <strain evidence="2">HR10_N</strain>
    </source>
</reference>
<evidence type="ECO:0000313" key="3">
    <source>
        <dbReference type="Proteomes" id="UP001372834"/>
    </source>
</evidence>
<feature type="transmembrane region" description="Helical" evidence="1">
    <location>
        <begin position="122"/>
        <end position="143"/>
    </location>
</feature>
<feature type="transmembrane region" description="Helical" evidence="1">
    <location>
        <begin position="63"/>
        <end position="88"/>
    </location>
</feature>
<protein>
    <submittedName>
        <fullName evidence="2">Uncharacterized protein</fullName>
    </submittedName>
</protein>